<dbReference type="EMBL" id="BAAAOS010000018">
    <property type="protein sequence ID" value="GAA1568669.1"/>
    <property type="molecule type" value="Genomic_DNA"/>
</dbReference>
<evidence type="ECO:0000313" key="2">
    <source>
        <dbReference type="EMBL" id="GAA1568669.1"/>
    </source>
</evidence>
<dbReference type="PANTHER" id="PTHR33164:SF99">
    <property type="entry name" value="MARR FAMILY REGULATORY PROTEIN"/>
    <property type="match status" value="1"/>
</dbReference>
<evidence type="ECO:0000259" key="1">
    <source>
        <dbReference type="PROSITE" id="PS50995"/>
    </source>
</evidence>
<comment type="caution">
    <text evidence="2">The sequence shown here is derived from an EMBL/GenBank/DDBJ whole genome shotgun (WGS) entry which is preliminary data.</text>
</comment>
<sequence>MVSNDQELLGAAALMAFKLNGQFLELAEHLARPVGVTATWWQVLGAVLHTPLTVSAIAREMGITRQAVQRTADVLVGKGLMEYRDNPAHRRAKLVAGTPEGLEAIRAISPHHAVHAAQLADLLGRSEFAAAVATLTKLSEALDALDLEPCAGSAAPVPPSAVD</sequence>
<evidence type="ECO:0000313" key="3">
    <source>
        <dbReference type="Proteomes" id="UP001500393"/>
    </source>
</evidence>
<dbReference type="SMART" id="SM00347">
    <property type="entry name" value="HTH_MARR"/>
    <property type="match status" value="1"/>
</dbReference>
<feature type="domain" description="HTH marR-type" evidence="1">
    <location>
        <begin position="5"/>
        <end position="140"/>
    </location>
</feature>
<dbReference type="Pfam" id="PF12802">
    <property type="entry name" value="MarR_2"/>
    <property type="match status" value="1"/>
</dbReference>
<protein>
    <submittedName>
        <fullName evidence="2">MarR family winged helix-turn-helix transcriptional regulator</fullName>
    </submittedName>
</protein>
<dbReference type="InterPro" id="IPR000835">
    <property type="entry name" value="HTH_MarR-typ"/>
</dbReference>
<name>A0ABN2D4H7_9ACTN</name>
<organism evidence="2 3">
    <name type="scientific">Kribbella sancticallisti</name>
    <dbReference type="NCBI Taxonomy" id="460087"/>
    <lineage>
        <taxon>Bacteria</taxon>
        <taxon>Bacillati</taxon>
        <taxon>Actinomycetota</taxon>
        <taxon>Actinomycetes</taxon>
        <taxon>Propionibacteriales</taxon>
        <taxon>Kribbellaceae</taxon>
        <taxon>Kribbella</taxon>
    </lineage>
</organism>
<reference evidence="2 3" key="1">
    <citation type="journal article" date="2019" name="Int. J. Syst. Evol. Microbiol.">
        <title>The Global Catalogue of Microorganisms (GCM) 10K type strain sequencing project: providing services to taxonomists for standard genome sequencing and annotation.</title>
        <authorList>
            <consortium name="The Broad Institute Genomics Platform"/>
            <consortium name="The Broad Institute Genome Sequencing Center for Infectious Disease"/>
            <person name="Wu L."/>
            <person name="Ma J."/>
        </authorList>
    </citation>
    <scope>NUCLEOTIDE SEQUENCE [LARGE SCALE GENOMIC DNA]</scope>
    <source>
        <strain evidence="2 3">JCM 14969</strain>
    </source>
</reference>
<dbReference type="PANTHER" id="PTHR33164">
    <property type="entry name" value="TRANSCRIPTIONAL REGULATOR, MARR FAMILY"/>
    <property type="match status" value="1"/>
</dbReference>
<dbReference type="InterPro" id="IPR036390">
    <property type="entry name" value="WH_DNA-bd_sf"/>
</dbReference>
<dbReference type="InterPro" id="IPR036388">
    <property type="entry name" value="WH-like_DNA-bd_sf"/>
</dbReference>
<dbReference type="PROSITE" id="PS50995">
    <property type="entry name" value="HTH_MARR_2"/>
    <property type="match status" value="1"/>
</dbReference>
<proteinExistence type="predicted"/>
<accession>A0ABN2D4H7</accession>
<dbReference type="SUPFAM" id="SSF46785">
    <property type="entry name" value="Winged helix' DNA-binding domain"/>
    <property type="match status" value="1"/>
</dbReference>
<keyword evidence="3" id="KW-1185">Reference proteome</keyword>
<dbReference type="Proteomes" id="UP001500393">
    <property type="component" value="Unassembled WGS sequence"/>
</dbReference>
<gene>
    <name evidence="2" type="ORF">GCM10009789_22620</name>
</gene>
<dbReference type="InterPro" id="IPR039422">
    <property type="entry name" value="MarR/SlyA-like"/>
</dbReference>
<dbReference type="Gene3D" id="1.10.10.10">
    <property type="entry name" value="Winged helix-like DNA-binding domain superfamily/Winged helix DNA-binding domain"/>
    <property type="match status" value="1"/>
</dbReference>